<keyword evidence="1" id="KW-0812">Transmembrane</keyword>
<keyword evidence="1" id="KW-0472">Membrane</keyword>
<dbReference type="Proteomes" id="UP001174909">
    <property type="component" value="Unassembled WGS sequence"/>
</dbReference>
<reference evidence="2" key="1">
    <citation type="submission" date="2023-03" db="EMBL/GenBank/DDBJ databases">
        <authorList>
            <person name="Steffen K."/>
            <person name="Cardenas P."/>
        </authorList>
    </citation>
    <scope>NUCLEOTIDE SEQUENCE</scope>
</reference>
<keyword evidence="3" id="KW-1185">Reference proteome</keyword>
<feature type="transmembrane region" description="Helical" evidence="1">
    <location>
        <begin position="31"/>
        <end position="52"/>
    </location>
</feature>
<feature type="transmembrane region" description="Helical" evidence="1">
    <location>
        <begin position="102"/>
        <end position="126"/>
    </location>
</feature>
<feature type="transmembrane region" description="Helical" evidence="1">
    <location>
        <begin position="6"/>
        <end position="24"/>
    </location>
</feature>
<name>A0AA35TAP5_GEOBA</name>
<keyword evidence="1" id="KW-1133">Transmembrane helix</keyword>
<evidence type="ECO:0000313" key="3">
    <source>
        <dbReference type="Proteomes" id="UP001174909"/>
    </source>
</evidence>
<comment type="caution">
    <text evidence="2">The sequence shown here is derived from an EMBL/GenBank/DDBJ whole genome shotgun (WGS) entry which is preliminary data.</text>
</comment>
<organism evidence="2 3">
    <name type="scientific">Geodia barretti</name>
    <name type="common">Barrett's horny sponge</name>
    <dbReference type="NCBI Taxonomy" id="519541"/>
    <lineage>
        <taxon>Eukaryota</taxon>
        <taxon>Metazoa</taxon>
        <taxon>Porifera</taxon>
        <taxon>Demospongiae</taxon>
        <taxon>Heteroscleromorpha</taxon>
        <taxon>Tetractinellida</taxon>
        <taxon>Astrophorina</taxon>
        <taxon>Geodiidae</taxon>
        <taxon>Geodia</taxon>
    </lineage>
</organism>
<dbReference type="AlphaFoldDB" id="A0AA35TAP5"/>
<dbReference type="EMBL" id="CASHTH010003385">
    <property type="protein sequence ID" value="CAI8044299.1"/>
    <property type="molecule type" value="Genomic_DNA"/>
</dbReference>
<accession>A0AA35TAP5</accession>
<feature type="non-terminal residue" evidence="2">
    <location>
        <position position="142"/>
    </location>
</feature>
<evidence type="ECO:0000256" key="1">
    <source>
        <dbReference type="SAM" id="Phobius"/>
    </source>
</evidence>
<evidence type="ECO:0000313" key="2">
    <source>
        <dbReference type="EMBL" id="CAI8044299.1"/>
    </source>
</evidence>
<protein>
    <submittedName>
        <fullName evidence="2">Uncharacterized protein</fullName>
    </submittedName>
</protein>
<sequence length="142" mass="15974">MSWTMLQFIIPLGTAFGTYMVSNAGRQQSSFWWSLLGAYIGELFGAYIGVYFEAYIDELFVGYIGKYYTGLLPSSRPLSVAVFSMIPSTYGWKWRNEKGNPSFRMCLLTVFMAYLILFCLCGSCAFRTADGGSIKVRFALDS</sequence>
<gene>
    <name evidence="2" type="ORF">GBAR_LOCUS24580</name>
</gene>
<proteinExistence type="predicted"/>